<accession>K0SZI1</accession>
<dbReference type="OMA" id="WRCFEDY"/>
<name>K0SZI1_THAOC</name>
<dbReference type="AlphaFoldDB" id="K0SZI1"/>
<dbReference type="eggNOG" id="ENOG502SEM3">
    <property type="taxonomic scope" value="Eukaryota"/>
</dbReference>
<keyword evidence="2" id="KW-1185">Reference proteome</keyword>
<comment type="caution">
    <text evidence="1">The sequence shown here is derived from an EMBL/GenBank/DDBJ whole genome shotgun (WGS) entry which is preliminary data.</text>
</comment>
<evidence type="ECO:0000313" key="2">
    <source>
        <dbReference type="Proteomes" id="UP000266841"/>
    </source>
</evidence>
<gene>
    <name evidence="1" type="ORF">THAOC_08235</name>
</gene>
<reference evidence="1 2" key="1">
    <citation type="journal article" date="2012" name="Genome Biol.">
        <title>Genome and low-iron response of an oceanic diatom adapted to chronic iron limitation.</title>
        <authorList>
            <person name="Lommer M."/>
            <person name="Specht M."/>
            <person name="Roy A.S."/>
            <person name="Kraemer L."/>
            <person name="Andreson R."/>
            <person name="Gutowska M.A."/>
            <person name="Wolf J."/>
            <person name="Bergner S.V."/>
            <person name="Schilhabel M.B."/>
            <person name="Klostermeier U.C."/>
            <person name="Beiko R.G."/>
            <person name="Rosenstiel P."/>
            <person name="Hippler M."/>
            <person name="Laroche J."/>
        </authorList>
    </citation>
    <scope>NUCLEOTIDE SEQUENCE [LARGE SCALE GENOMIC DNA]</scope>
    <source>
        <strain evidence="1 2">CCMP1005</strain>
    </source>
</reference>
<dbReference type="OrthoDB" id="410307at2759"/>
<evidence type="ECO:0000313" key="1">
    <source>
        <dbReference type="EMBL" id="EJK70409.1"/>
    </source>
</evidence>
<organism evidence="1 2">
    <name type="scientific">Thalassiosira oceanica</name>
    <name type="common">Marine diatom</name>
    <dbReference type="NCBI Taxonomy" id="159749"/>
    <lineage>
        <taxon>Eukaryota</taxon>
        <taxon>Sar</taxon>
        <taxon>Stramenopiles</taxon>
        <taxon>Ochrophyta</taxon>
        <taxon>Bacillariophyta</taxon>
        <taxon>Coscinodiscophyceae</taxon>
        <taxon>Thalassiosirophycidae</taxon>
        <taxon>Thalassiosirales</taxon>
        <taxon>Thalassiosiraceae</taxon>
        <taxon>Thalassiosira</taxon>
    </lineage>
</organism>
<sequence length="207" mass="23862">MPRPVLFLDIDGVLNTQKHNTQIYFEPRLLARLKIILEATDALVVLSTFWRAFHEYICYCFHRHKIDVAHHMLPLPMGATRGKQTTEKWRHYHRISQLEKGLSVETGMIGRTSEDDKEYDCRAEEIEAWLKEYGQMYLGGCGGTGDMNTNESFHPSNWKYAILDDRPSAAKANTPLYERFVLTETGKGLTEDDAKKTIELLRLGPCR</sequence>
<dbReference type="Pfam" id="PF18143">
    <property type="entry name" value="HAD_SAK_2"/>
    <property type="match status" value="1"/>
</dbReference>
<evidence type="ECO:0008006" key="3">
    <source>
        <dbReference type="Google" id="ProtNLM"/>
    </source>
</evidence>
<dbReference type="EMBL" id="AGNL01008576">
    <property type="protein sequence ID" value="EJK70409.1"/>
    <property type="molecule type" value="Genomic_DNA"/>
</dbReference>
<proteinExistence type="predicted"/>
<dbReference type="Proteomes" id="UP000266841">
    <property type="component" value="Unassembled WGS sequence"/>
</dbReference>
<protein>
    <recommendedName>
        <fullName evidence="3">FCP1 homology domain-containing protein</fullName>
    </recommendedName>
</protein>